<keyword evidence="3" id="KW-1185">Reference proteome</keyword>
<proteinExistence type="predicted"/>
<dbReference type="Proteomes" id="UP000244224">
    <property type="component" value="Unassembled WGS sequence"/>
</dbReference>
<organism evidence="2 3">
    <name type="scientific">Gemmobacter caeni</name>
    <dbReference type="NCBI Taxonomy" id="589035"/>
    <lineage>
        <taxon>Bacteria</taxon>
        <taxon>Pseudomonadati</taxon>
        <taxon>Pseudomonadota</taxon>
        <taxon>Alphaproteobacteria</taxon>
        <taxon>Rhodobacterales</taxon>
        <taxon>Paracoccaceae</taxon>
        <taxon>Gemmobacter</taxon>
    </lineage>
</organism>
<protein>
    <submittedName>
        <fullName evidence="2">Uncharacterized protein</fullName>
    </submittedName>
</protein>
<evidence type="ECO:0000256" key="1">
    <source>
        <dbReference type="SAM" id="Phobius"/>
    </source>
</evidence>
<dbReference type="OrthoDB" id="8454888at2"/>
<evidence type="ECO:0000313" key="2">
    <source>
        <dbReference type="EMBL" id="PTX49067.1"/>
    </source>
</evidence>
<keyword evidence="1" id="KW-0812">Transmembrane</keyword>
<evidence type="ECO:0000313" key="3">
    <source>
        <dbReference type="Proteomes" id="UP000244224"/>
    </source>
</evidence>
<accession>A0A2T6AZ27</accession>
<keyword evidence="1" id="KW-0472">Membrane</keyword>
<dbReference type="EMBL" id="QBKP01000008">
    <property type="protein sequence ID" value="PTX49067.1"/>
    <property type="molecule type" value="Genomic_DNA"/>
</dbReference>
<feature type="transmembrane region" description="Helical" evidence="1">
    <location>
        <begin position="6"/>
        <end position="26"/>
    </location>
</feature>
<comment type="caution">
    <text evidence="2">The sequence shown here is derived from an EMBL/GenBank/DDBJ whole genome shotgun (WGS) entry which is preliminary data.</text>
</comment>
<dbReference type="RefSeq" id="WP_108129337.1">
    <property type="nucleotide sequence ID" value="NZ_QBKP01000008.1"/>
</dbReference>
<keyword evidence="1" id="KW-1133">Transmembrane helix</keyword>
<gene>
    <name evidence="2" type="ORF">C8N34_108177</name>
</gene>
<sequence length="79" mass="8749">MPFQLLPLLFNVLIGFAIQLIGYMFMPRPKGPKPDELKDAESPTAEAGMPIPVPFGDITITGVNYLWTGEKETTVEKVK</sequence>
<name>A0A2T6AZ27_9RHOB</name>
<dbReference type="AlphaFoldDB" id="A0A2T6AZ27"/>
<reference evidence="2 3" key="1">
    <citation type="submission" date="2018-04" db="EMBL/GenBank/DDBJ databases">
        <title>Genomic Encyclopedia of Archaeal and Bacterial Type Strains, Phase II (KMG-II): from individual species to whole genera.</title>
        <authorList>
            <person name="Goeker M."/>
        </authorList>
    </citation>
    <scope>NUCLEOTIDE SEQUENCE [LARGE SCALE GENOMIC DNA]</scope>
    <source>
        <strain evidence="2 3">DSM 21823</strain>
    </source>
</reference>